<dbReference type="AlphaFoldDB" id="A0A3M0IPP9"/>
<organism evidence="1 2">
    <name type="scientific">Hirundo rustica rustica</name>
    <dbReference type="NCBI Taxonomy" id="333673"/>
    <lineage>
        <taxon>Eukaryota</taxon>
        <taxon>Metazoa</taxon>
        <taxon>Chordata</taxon>
        <taxon>Craniata</taxon>
        <taxon>Vertebrata</taxon>
        <taxon>Euteleostomi</taxon>
        <taxon>Archelosauria</taxon>
        <taxon>Archosauria</taxon>
        <taxon>Dinosauria</taxon>
        <taxon>Saurischia</taxon>
        <taxon>Theropoda</taxon>
        <taxon>Coelurosauria</taxon>
        <taxon>Aves</taxon>
        <taxon>Neognathae</taxon>
        <taxon>Neoaves</taxon>
        <taxon>Telluraves</taxon>
        <taxon>Australaves</taxon>
        <taxon>Passeriformes</taxon>
        <taxon>Sylvioidea</taxon>
        <taxon>Hirundinidae</taxon>
        <taxon>Hirundo</taxon>
    </lineage>
</organism>
<proteinExistence type="predicted"/>
<evidence type="ECO:0000313" key="1">
    <source>
        <dbReference type="EMBL" id="RMB90412.1"/>
    </source>
</evidence>
<comment type="caution">
    <text evidence="1">The sequence shown here is derived from an EMBL/GenBank/DDBJ whole genome shotgun (WGS) entry which is preliminary data.</text>
</comment>
<dbReference type="Proteomes" id="UP000269221">
    <property type="component" value="Unassembled WGS sequence"/>
</dbReference>
<evidence type="ECO:0000313" key="2">
    <source>
        <dbReference type="Proteomes" id="UP000269221"/>
    </source>
</evidence>
<keyword evidence="2" id="KW-1185">Reference proteome</keyword>
<gene>
    <name evidence="1" type="ORF">DUI87_33153</name>
</gene>
<name>A0A3M0IPP9_HIRRU</name>
<dbReference type="EMBL" id="QRBI01000250">
    <property type="protein sequence ID" value="RMB90412.1"/>
    <property type="molecule type" value="Genomic_DNA"/>
</dbReference>
<reference evidence="1 2" key="1">
    <citation type="submission" date="2018-07" db="EMBL/GenBank/DDBJ databases">
        <title>A high quality draft genome assembly of the barn swallow (H. rustica rustica).</title>
        <authorList>
            <person name="Formenti G."/>
            <person name="Chiara M."/>
            <person name="Poveda L."/>
            <person name="Francoijs K.-J."/>
            <person name="Bonisoli-Alquati A."/>
            <person name="Canova L."/>
            <person name="Gianfranceschi L."/>
            <person name="Horner D.S."/>
            <person name="Saino N."/>
        </authorList>
    </citation>
    <scope>NUCLEOTIDE SEQUENCE [LARGE SCALE GENOMIC DNA]</scope>
    <source>
        <strain evidence="1">Chelidonia</strain>
        <tissue evidence="1">Blood</tissue>
    </source>
</reference>
<accession>A0A3M0IPP9</accession>
<protein>
    <submittedName>
        <fullName evidence="1">Uncharacterized protein</fullName>
    </submittedName>
</protein>
<sequence length="125" mass="14345">MSTGVAIKPKKEALPHYATLVKLDLDWWAQDHKDVTLWSETSRGSAGCWGLEHRPPERNCKSFSSLEKKREKEIAWEGEMAIWDWRSTDGASLPLEVCEISERGNRNSLQHGQFTPYKELVCKKS</sequence>